<dbReference type="InterPro" id="IPR036612">
    <property type="entry name" value="KH_dom_type_1_sf"/>
</dbReference>
<evidence type="ECO:0000256" key="6">
    <source>
        <dbReference type="ARBA" id="ARBA00022884"/>
    </source>
</evidence>
<dbReference type="Pfam" id="PF00013">
    <property type="entry name" value="KH_1"/>
    <property type="match status" value="1"/>
</dbReference>
<keyword evidence="2 9" id="KW-0812">Transmembrane</keyword>
<evidence type="ECO:0000256" key="8">
    <source>
        <dbReference type="ARBA" id="ARBA00023136"/>
    </source>
</evidence>
<evidence type="ECO:0000256" key="9">
    <source>
        <dbReference type="HAMAP-Rule" id="MF_00335"/>
    </source>
</evidence>
<evidence type="ECO:0000256" key="3">
    <source>
        <dbReference type="ARBA" id="ARBA00022722"/>
    </source>
</evidence>
<evidence type="ECO:0000256" key="1">
    <source>
        <dbReference type="ARBA" id="ARBA00022475"/>
    </source>
</evidence>
<dbReference type="CDD" id="cd22431">
    <property type="entry name" value="KH-I_RNaseY"/>
    <property type="match status" value="1"/>
</dbReference>
<feature type="domain" description="HD" evidence="12">
    <location>
        <begin position="338"/>
        <end position="433"/>
    </location>
</feature>
<feature type="coiled-coil region" evidence="11">
    <location>
        <begin position="97"/>
        <end position="131"/>
    </location>
</feature>
<evidence type="ECO:0000256" key="5">
    <source>
        <dbReference type="ARBA" id="ARBA00022801"/>
    </source>
</evidence>
<keyword evidence="3 9" id="KW-0540">Nuclease</keyword>
<comment type="subcellular location">
    <subcellularLocation>
        <location evidence="9">Cell membrane</location>
        <topology evidence="9">Single-pass membrane protein</topology>
    </subcellularLocation>
</comment>
<organism evidence="13 14">
    <name type="scientific">Oceanihabitans sediminis</name>
    <dbReference type="NCBI Taxonomy" id="1812012"/>
    <lineage>
        <taxon>Bacteria</taxon>
        <taxon>Pseudomonadati</taxon>
        <taxon>Bacteroidota</taxon>
        <taxon>Flavobacteriia</taxon>
        <taxon>Flavobacteriales</taxon>
        <taxon>Flavobacteriaceae</taxon>
        <taxon>Oceanihabitans</taxon>
    </lineage>
</organism>
<dbReference type="GO" id="GO:0005886">
    <property type="term" value="C:plasma membrane"/>
    <property type="evidence" value="ECO:0007669"/>
    <property type="project" value="UniProtKB-SubCell"/>
</dbReference>
<dbReference type="PANTHER" id="PTHR12826:SF15">
    <property type="entry name" value="RIBONUCLEASE Y"/>
    <property type="match status" value="1"/>
</dbReference>
<comment type="caution">
    <text evidence="13">The sequence shown here is derived from an EMBL/GenBank/DDBJ whole genome shotgun (WGS) entry which is preliminary data.</text>
</comment>
<dbReference type="EC" id="3.1.-.-" evidence="9 10"/>
<dbReference type="GO" id="GO:0016787">
    <property type="term" value="F:hydrolase activity"/>
    <property type="evidence" value="ECO:0007669"/>
    <property type="project" value="UniProtKB-KW"/>
</dbReference>
<dbReference type="HAMAP" id="MF_00335">
    <property type="entry name" value="RNase_Y"/>
    <property type="match status" value="1"/>
</dbReference>
<dbReference type="AlphaFoldDB" id="A0A368P2M5"/>
<dbReference type="InterPro" id="IPR017705">
    <property type="entry name" value="Ribonuclease_Y"/>
</dbReference>
<dbReference type="InterPro" id="IPR006674">
    <property type="entry name" value="HD_domain"/>
</dbReference>
<dbReference type="RefSeq" id="WP_072352227.1">
    <property type="nucleotide sequence ID" value="NZ_JAWVXR010000006.1"/>
</dbReference>
<evidence type="ECO:0000259" key="12">
    <source>
        <dbReference type="PROSITE" id="PS51831"/>
    </source>
</evidence>
<keyword evidence="14" id="KW-1185">Reference proteome</keyword>
<dbReference type="FunFam" id="1.10.3210.10:FF:000013">
    <property type="entry name" value="Ribonuclease Y"/>
    <property type="match status" value="1"/>
</dbReference>
<sequence length="524" mass="58649">MDNPIILTILGIVIGLIIGYIISKILEKKNASKIIKNAKKSAASILKEAKSEGESIKKDKILQAKEKFIELKSEHEKVIFSRDKKMSDAEKRIRDKESQVSSELSKAKKNNAEIEAKIKDYDYRLDIIEKKQEEVDRLHRSQIEQLEVISSLSAEEAKQQLVESLRGEAKNEAMAFVQSTLEEAKMTAQQEAKKIIINTIQRIGTEEAVDNCVSVFNIESDDVKGRIIGREGRNIRAIEAATGVEIIVDDTPEAIILSCFDSVRREVARLSLHKLVTDGRIHPARIEEVVRKTQKQIEQEIIEVGKRTVIDLGIHNLHPELIKMVGRMKYRSSYGQNLLQHSREVAKLCGVMAAELGLNPKLAKRAGLLHDIGKVPDAEADMETPHAILGMQWAEKFGEKEDVINAIGAHHDEIEMTSLLSPIVQVCDAISGARPGARRQVLDSYIQRLKDLEDIAFGFQGVKKAYAIQAGRELRVIVESEKVSDQNASDLSFNISQKIQTDMTYPGQVKVTVIRETRAVNIAK</sequence>
<dbReference type="SMART" id="SM00471">
    <property type="entry name" value="HDc"/>
    <property type="match status" value="1"/>
</dbReference>
<dbReference type="Gene3D" id="1.10.3210.10">
    <property type="entry name" value="Hypothetical protein af1432"/>
    <property type="match status" value="1"/>
</dbReference>
<dbReference type="Pfam" id="PF12072">
    <property type="entry name" value="RNase_Y_N"/>
    <property type="match status" value="1"/>
</dbReference>
<dbReference type="CDD" id="cd00077">
    <property type="entry name" value="HDc"/>
    <property type="match status" value="1"/>
</dbReference>
<dbReference type="Proteomes" id="UP000252249">
    <property type="component" value="Unassembled WGS sequence"/>
</dbReference>
<dbReference type="GO" id="GO:0006402">
    <property type="term" value="P:mRNA catabolic process"/>
    <property type="evidence" value="ECO:0007669"/>
    <property type="project" value="UniProtKB-UniRule"/>
</dbReference>
<dbReference type="OrthoDB" id="9803205at2"/>
<dbReference type="InterPro" id="IPR022711">
    <property type="entry name" value="RNase_Y_N"/>
</dbReference>
<dbReference type="GO" id="GO:0003723">
    <property type="term" value="F:RNA binding"/>
    <property type="evidence" value="ECO:0007669"/>
    <property type="project" value="UniProtKB-UniRule"/>
</dbReference>
<dbReference type="EMBL" id="QPIG01000005">
    <property type="protein sequence ID" value="RCU56520.1"/>
    <property type="molecule type" value="Genomic_DNA"/>
</dbReference>
<keyword evidence="11" id="KW-0175">Coiled coil</keyword>
<dbReference type="SUPFAM" id="SSF54791">
    <property type="entry name" value="Eukaryotic type KH-domain (KH-domain type I)"/>
    <property type="match status" value="1"/>
</dbReference>
<keyword evidence="4 9" id="KW-0255">Endonuclease</keyword>
<dbReference type="Pfam" id="PF01966">
    <property type="entry name" value="HD"/>
    <property type="match status" value="1"/>
</dbReference>
<comment type="similarity">
    <text evidence="9">Belongs to the RNase Y family.</text>
</comment>
<dbReference type="GO" id="GO:0004521">
    <property type="term" value="F:RNA endonuclease activity"/>
    <property type="evidence" value="ECO:0007669"/>
    <property type="project" value="UniProtKB-UniRule"/>
</dbReference>
<evidence type="ECO:0000256" key="7">
    <source>
        <dbReference type="ARBA" id="ARBA00022989"/>
    </source>
</evidence>
<evidence type="ECO:0000313" key="14">
    <source>
        <dbReference type="Proteomes" id="UP000252249"/>
    </source>
</evidence>
<dbReference type="PROSITE" id="PS51831">
    <property type="entry name" value="HD"/>
    <property type="match status" value="1"/>
</dbReference>
<evidence type="ECO:0000256" key="11">
    <source>
        <dbReference type="SAM" id="Coils"/>
    </source>
</evidence>
<dbReference type="InterPro" id="IPR004088">
    <property type="entry name" value="KH_dom_type_1"/>
</dbReference>
<proteinExistence type="inferred from homology"/>
<evidence type="ECO:0000256" key="4">
    <source>
        <dbReference type="ARBA" id="ARBA00022759"/>
    </source>
</evidence>
<evidence type="ECO:0000256" key="10">
    <source>
        <dbReference type="NCBIfam" id="TIGR03319"/>
    </source>
</evidence>
<keyword evidence="8 9" id="KW-0472">Membrane</keyword>
<dbReference type="SMART" id="SM00322">
    <property type="entry name" value="KH"/>
    <property type="match status" value="1"/>
</dbReference>
<evidence type="ECO:0000256" key="2">
    <source>
        <dbReference type="ARBA" id="ARBA00022692"/>
    </source>
</evidence>
<name>A0A368P2M5_9FLAO</name>
<gene>
    <name evidence="9 13" type="primary">rny</name>
    <name evidence="13" type="ORF">DU428_11510</name>
</gene>
<keyword evidence="1 9" id="KW-1003">Cell membrane</keyword>
<dbReference type="InterPro" id="IPR004087">
    <property type="entry name" value="KH_dom"/>
</dbReference>
<feature type="transmembrane region" description="Helical" evidence="9">
    <location>
        <begin position="6"/>
        <end position="26"/>
    </location>
</feature>
<evidence type="ECO:0000313" key="13">
    <source>
        <dbReference type="EMBL" id="RCU56520.1"/>
    </source>
</evidence>
<dbReference type="Gene3D" id="3.30.1370.10">
    <property type="entry name" value="K Homology domain, type 1"/>
    <property type="match status" value="1"/>
</dbReference>
<dbReference type="InterPro" id="IPR003607">
    <property type="entry name" value="HD/PDEase_dom"/>
</dbReference>
<keyword evidence="5 9" id="KW-0378">Hydrolase</keyword>
<dbReference type="InterPro" id="IPR006675">
    <property type="entry name" value="HDIG_dom"/>
</dbReference>
<keyword evidence="6 9" id="KW-0694">RNA-binding</keyword>
<dbReference type="SUPFAM" id="SSF109604">
    <property type="entry name" value="HD-domain/PDEase-like"/>
    <property type="match status" value="1"/>
</dbReference>
<reference evidence="13 14" key="1">
    <citation type="submission" date="2018-07" db="EMBL/GenBank/DDBJ databases">
        <title>Oceanihabitans testaceum sp. nov., isolated from marine sediment.</title>
        <authorList>
            <person name="Li C.-M."/>
        </authorList>
    </citation>
    <scope>NUCLEOTIDE SEQUENCE [LARGE SCALE GENOMIC DNA]</scope>
    <source>
        <strain evidence="13 14">S9-10</strain>
    </source>
</reference>
<keyword evidence="7 9" id="KW-1133">Transmembrane helix</keyword>
<dbReference type="NCBIfam" id="TIGR00277">
    <property type="entry name" value="HDIG"/>
    <property type="match status" value="1"/>
</dbReference>
<dbReference type="PROSITE" id="PS50084">
    <property type="entry name" value="KH_TYPE_1"/>
    <property type="match status" value="1"/>
</dbReference>
<comment type="function">
    <text evidence="9">Endoribonuclease that initiates mRNA decay.</text>
</comment>
<dbReference type="NCBIfam" id="TIGR03319">
    <property type="entry name" value="RNase_Y"/>
    <property type="match status" value="1"/>
</dbReference>
<protein>
    <recommendedName>
        <fullName evidence="9 10">Ribonuclease Y</fullName>
        <shortName evidence="9">RNase Y</shortName>
        <ecNumber evidence="9 10">3.1.-.-</ecNumber>
    </recommendedName>
</protein>
<accession>A0A368P2M5</accession>
<dbReference type="PANTHER" id="PTHR12826">
    <property type="entry name" value="RIBONUCLEASE Y"/>
    <property type="match status" value="1"/>
</dbReference>